<keyword evidence="3" id="KW-0547">Nucleotide-binding</keyword>
<keyword evidence="5" id="KW-0029">Amino-acid transport</keyword>
<dbReference type="PROSITE" id="PS50893">
    <property type="entry name" value="ABC_TRANSPORTER_2"/>
    <property type="match status" value="1"/>
</dbReference>
<dbReference type="InterPro" id="IPR005892">
    <property type="entry name" value="Gly-betaine_transp_ATP-bd"/>
</dbReference>
<name>A0A382JUQ4_9ZZZZ</name>
<dbReference type="InterPro" id="IPR003593">
    <property type="entry name" value="AAA+_ATPase"/>
</dbReference>
<gene>
    <name evidence="7" type="ORF">METZ01_LOCUS268229</name>
</gene>
<keyword evidence="4" id="KW-0067">ATP-binding</keyword>
<dbReference type="AlphaFoldDB" id="A0A382JUQ4"/>
<evidence type="ECO:0000256" key="3">
    <source>
        <dbReference type="ARBA" id="ARBA00022741"/>
    </source>
</evidence>
<evidence type="ECO:0000259" key="6">
    <source>
        <dbReference type="PROSITE" id="PS50893"/>
    </source>
</evidence>
<feature type="non-terminal residue" evidence="7">
    <location>
        <position position="1"/>
    </location>
</feature>
<reference evidence="7" key="1">
    <citation type="submission" date="2018-05" db="EMBL/GenBank/DDBJ databases">
        <authorList>
            <person name="Lanie J.A."/>
            <person name="Ng W.-L."/>
            <person name="Kazmierczak K.M."/>
            <person name="Andrzejewski T.M."/>
            <person name="Davidsen T.M."/>
            <person name="Wayne K.J."/>
            <person name="Tettelin H."/>
            <person name="Glass J.I."/>
            <person name="Rusch D."/>
            <person name="Podicherti R."/>
            <person name="Tsui H.-C.T."/>
            <person name="Winkler M.E."/>
        </authorList>
    </citation>
    <scope>NUCLEOTIDE SEQUENCE</scope>
</reference>
<dbReference type="GO" id="GO:0005524">
    <property type="term" value="F:ATP binding"/>
    <property type="evidence" value="ECO:0007669"/>
    <property type="project" value="UniProtKB-KW"/>
</dbReference>
<dbReference type="GO" id="GO:0006950">
    <property type="term" value="P:response to stress"/>
    <property type="evidence" value="ECO:0007669"/>
    <property type="project" value="UniProtKB-ARBA"/>
</dbReference>
<evidence type="ECO:0000256" key="5">
    <source>
        <dbReference type="ARBA" id="ARBA00022970"/>
    </source>
</evidence>
<dbReference type="Gene3D" id="3.40.50.300">
    <property type="entry name" value="P-loop containing nucleotide triphosphate hydrolases"/>
    <property type="match status" value="1"/>
</dbReference>
<dbReference type="SMART" id="SM00382">
    <property type="entry name" value="AAA"/>
    <property type="match status" value="1"/>
</dbReference>
<dbReference type="InterPro" id="IPR046342">
    <property type="entry name" value="CBS_dom_sf"/>
</dbReference>
<dbReference type="Pfam" id="PF00005">
    <property type="entry name" value="ABC_tran"/>
    <property type="match status" value="1"/>
</dbReference>
<dbReference type="FunFam" id="3.40.50.300:FF:000201">
    <property type="entry name" value="Glycine betaine/L-proline ABC transporter ATP-binding protein"/>
    <property type="match status" value="1"/>
</dbReference>
<dbReference type="GO" id="GO:0031460">
    <property type="term" value="P:glycine betaine transport"/>
    <property type="evidence" value="ECO:0007669"/>
    <property type="project" value="InterPro"/>
</dbReference>
<evidence type="ECO:0000256" key="2">
    <source>
        <dbReference type="ARBA" id="ARBA00022448"/>
    </source>
</evidence>
<evidence type="ECO:0000313" key="7">
    <source>
        <dbReference type="EMBL" id="SVC15375.1"/>
    </source>
</evidence>
<dbReference type="InterPro" id="IPR003439">
    <property type="entry name" value="ABC_transporter-like_ATP-bd"/>
</dbReference>
<protein>
    <recommendedName>
        <fullName evidence="6">ABC transporter domain-containing protein</fullName>
    </recommendedName>
</protein>
<dbReference type="InterPro" id="IPR017871">
    <property type="entry name" value="ABC_transporter-like_CS"/>
</dbReference>
<organism evidence="7">
    <name type="scientific">marine metagenome</name>
    <dbReference type="NCBI Taxonomy" id="408172"/>
    <lineage>
        <taxon>unclassified sequences</taxon>
        <taxon>metagenomes</taxon>
        <taxon>ecological metagenomes</taxon>
    </lineage>
</organism>
<evidence type="ECO:0000256" key="1">
    <source>
        <dbReference type="ARBA" id="ARBA00005417"/>
    </source>
</evidence>
<dbReference type="Pfam" id="PF00571">
    <property type="entry name" value="CBS"/>
    <property type="match status" value="1"/>
</dbReference>
<feature type="domain" description="ABC transporter" evidence="6">
    <location>
        <begin position="9"/>
        <end position="245"/>
    </location>
</feature>
<proteinExistence type="inferred from homology"/>
<comment type="similarity">
    <text evidence="1">Belongs to the ABC transporter superfamily.</text>
</comment>
<dbReference type="SUPFAM" id="SSF54631">
    <property type="entry name" value="CBS-domain pair"/>
    <property type="match status" value="1"/>
</dbReference>
<dbReference type="GO" id="GO:0016887">
    <property type="term" value="F:ATP hydrolysis activity"/>
    <property type="evidence" value="ECO:0007669"/>
    <property type="project" value="InterPro"/>
</dbReference>
<dbReference type="GO" id="GO:0006865">
    <property type="term" value="P:amino acid transport"/>
    <property type="evidence" value="ECO:0007669"/>
    <property type="project" value="UniProtKB-KW"/>
</dbReference>
<dbReference type="InterPro" id="IPR027417">
    <property type="entry name" value="P-loop_NTPase"/>
</dbReference>
<sequence>AFELSQGGMHKDEVQRQTGHVVGITDVSFEVEKGEIFVVMGLSGSGKSTAIRTVNKLHDVTHGRVVVEGTDVQQLEGPALQQFRREKMGMVFQHFALFPHRNIIDNTSYGLKVQGMEKKERREKAMEALSMVGLEAYAFNAVRELSGGMQQRVGLARALCSDPDILLMDEAFSALDPLIRRQMQDELLAIQEKLHKTILFITHDLNEALRICNRVCILRDGYVVQIGTAEEILTQPADGYVAEFVQDVDQGRVIDVASMVNPPAIIDPGSTLVAAVDSLGDRQGGFVVDADGRPTGLLHVGAASSALAHGTADLADVLQTDFETTTMEARLNHNYAAAGRGLPIAVIDEAGRLVGELEPREIMEEMGRVEELVDGFEREKFL</sequence>
<accession>A0A382JUQ4</accession>
<dbReference type="InterPro" id="IPR000644">
    <property type="entry name" value="CBS_dom"/>
</dbReference>
<dbReference type="PROSITE" id="PS00211">
    <property type="entry name" value="ABC_TRANSPORTER_1"/>
    <property type="match status" value="1"/>
</dbReference>
<dbReference type="NCBIfam" id="TIGR01186">
    <property type="entry name" value="proV"/>
    <property type="match status" value="1"/>
</dbReference>
<dbReference type="EMBL" id="UINC01076320">
    <property type="protein sequence ID" value="SVC15375.1"/>
    <property type="molecule type" value="Genomic_DNA"/>
</dbReference>
<dbReference type="GO" id="GO:0016020">
    <property type="term" value="C:membrane"/>
    <property type="evidence" value="ECO:0007669"/>
    <property type="project" value="InterPro"/>
</dbReference>
<keyword evidence="2" id="KW-0813">Transport</keyword>
<dbReference type="PANTHER" id="PTHR43869:SF1">
    <property type="entry name" value="GLYCINE BETAINE_PROLINE BETAINE TRANSPORT SYSTEM ATP-BINDING PROTEIN PROV"/>
    <property type="match status" value="1"/>
</dbReference>
<dbReference type="PANTHER" id="PTHR43869">
    <property type="entry name" value="GLYCINE BETAINE/PROLINE BETAINE TRANSPORT SYSTEM ATP-BINDING PROTEIN PROV"/>
    <property type="match status" value="1"/>
</dbReference>
<dbReference type="SUPFAM" id="SSF52540">
    <property type="entry name" value="P-loop containing nucleoside triphosphate hydrolases"/>
    <property type="match status" value="1"/>
</dbReference>
<dbReference type="InterPro" id="IPR051921">
    <property type="entry name" value="ABC_osmolyte_uptake_ATP-bind"/>
</dbReference>
<evidence type="ECO:0000256" key="4">
    <source>
        <dbReference type="ARBA" id="ARBA00022840"/>
    </source>
</evidence>